<keyword evidence="6" id="KW-0547">Nucleotide-binding</keyword>
<dbReference type="EMBL" id="CAJPIZ010005513">
    <property type="protein sequence ID" value="CAG2108682.1"/>
    <property type="molecule type" value="Genomic_DNA"/>
</dbReference>
<dbReference type="GO" id="GO:0005739">
    <property type="term" value="C:mitochondrion"/>
    <property type="evidence" value="ECO:0007669"/>
    <property type="project" value="TreeGrafter"/>
</dbReference>
<dbReference type="GO" id="GO:0006096">
    <property type="term" value="P:glycolytic process"/>
    <property type="evidence" value="ECO:0007669"/>
    <property type="project" value="UniProtKB-UniPathway"/>
</dbReference>
<dbReference type="Pfam" id="PF03727">
    <property type="entry name" value="Hexokinase_2"/>
    <property type="match status" value="2"/>
</dbReference>
<dbReference type="Gene3D" id="3.30.420.40">
    <property type="match status" value="2"/>
</dbReference>
<evidence type="ECO:0000256" key="2">
    <source>
        <dbReference type="ARBA" id="ARBA00005028"/>
    </source>
</evidence>
<evidence type="ECO:0000256" key="6">
    <source>
        <dbReference type="ARBA" id="ARBA00022741"/>
    </source>
</evidence>
<comment type="catalytic activity">
    <reaction evidence="10">
        <text>D-glucose + ATP = D-glucose 6-phosphate + ADP + H(+)</text>
        <dbReference type="Rhea" id="RHEA:17825"/>
        <dbReference type="ChEBI" id="CHEBI:4167"/>
        <dbReference type="ChEBI" id="CHEBI:15378"/>
        <dbReference type="ChEBI" id="CHEBI:30616"/>
        <dbReference type="ChEBI" id="CHEBI:61548"/>
        <dbReference type="ChEBI" id="CHEBI:456216"/>
        <dbReference type="EC" id="2.7.1.1"/>
    </reaction>
    <physiologicalReaction direction="left-to-right" evidence="10">
        <dbReference type="Rhea" id="RHEA:17826"/>
    </physiologicalReaction>
</comment>
<dbReference type="Pfam" id="PF00349">
    <property type="entry name" value="Hexokinase_1"/>
    <property type="match status" value="2"/>
</dbReference>
<organism evidence="13">
    <name type="scientific">Medioppia subpectinata</name>
    <dbReference type="NCBI Taxonomy" id="1979941"/>
    <lineage>
        <taxon>Eukaryota</taxon>
        <taxon>Metazoa</taxon>
        <taxon>Ecdysozoa</taxon>
        <taxon>Arthropoda</taxon>
        <taxon>Chelicerata</taxon>
        <taxon>Arachnida</taxon>
        <taxon>Acari</taxon>
        <taxon>Acariformes</taxon>
        <taxon>Sarcoptiformes</taxon>
        <taxon>Oribatida</taxon>
        <taxon>Brachypylina</taxon>
        <taxon>Oppioidea</taxon>
        <taxon>Oppiidae</taxon>
        <taxon>Medioppia</taxon>
    </lineage>
</organism>
<dbReference type="OrthoDB" id="6492395at2759"/>
<evidence type="ECO:0000256" key="7">
    <source>
        <dbReference type="ARBA" id="ARBA00022777"/>
    </source>
</evidence>
<evidence type="ECO:0000259" key="12">
    <source>
        <dbReference type="Pfam" id="PF03727"/>
    </source>
</evidence>
<dbReference type="EMBL" id="OC860088">
    <property type="protein sequence ID" value="CAD7628252.1"/>
    <property type="molecule type" value="Genomic_DNA"/>
</dbReference>
<keyword evidence="8" id="KW-0067">ATP-binding</keyword>
<dbReference type="GO" id="GO:0005829">
    <property type="term" value="C:cytosol"/>
    <property type="evidence" value="ECO:0007669"/>
    <property type="project" value="TreeGrafter"/>
</dbReference>
<sequence length="810" mass="90606">MDSVSKLRRIMAMFEEEMKLGLEPKPSRQSAFYMCNTFVTDCPDGTEEGDVLSMDLGNSNFRLLLTRLKPGKKPEFIVKHYDLSTEYRRGKPQKLFDYLAVCIEDFIDTNLSISGERLPFGMTFSFGYDQTALNVGIIKQFGIDTDLPEAIGKDAVKYLQDAIDRKGLKVDVLSIANDTTATLAYGMSLKPDTYIGFILGSGTNTCYLENVDRIEKIDPMKTFGSKPESVILNLENGFLGDNGSIDFVKTKWDLEVDNDSLFPHNYSFEKLIGGAFIGDLFRRTLLSLAENHVFLGGIITDGLKQKDSIKGPDVSSVESDKTDGSVIALLQRLGYSSQQITKDDIEIVRYVCALIGVRNAQLAAATLSPLIQRIDKPMVRIAADGSPYKKHPKLHKLITDFITELIPNRKFELFLAEDGSDSLTHRFRSEKMDSISDSLLLESSPFHNPVLTIGDQNRKQKVYELLKEYVLTVPKLRRIMAMFEEEMRLGLEAKPSRPSVFYMCNTFVTDCPDGTEEGDVLSMDLGSTNLRLLLTRLKPGKEPEFSVKHYDINTEHRRGKPEKLFDYLAVCIEDFVNTNPDISGKRLPFGMTFSFGYDQTALNVGIIQQFGIDTDLPDAIGKDAVKYLQDAIDRKGLKVDVLSVSNDTTATLAYGMSLKPDTYIGFILGSGTNTCYLENVDRIEKIDPLKTFGTKTESVILNLENGFLGDNGSIDFVKTKWDLEIDNESLFPHNYGSAAYKMTTIIDGAHPWDLTNFDTVAHNYTISSGQQSLDGRGLALGHSQAFHIFQCGCCRRQTRIGRHIPSTPLY</sequence>
<evidence type="ECO:0000313" key="14">
    <source>
        <dbReference type="Proteomes" id="UP000759131"/>
    </source>
</evidence>
<evidence type="ECO:0000256" key="1">
    <source>
        <dbReference type="ARBA" id="ARBA00004888"/>
    </source>
</evidence>
<evidence type="ECO:0000256" key="9">
    <source>
        <dbReference type="ARBA" id="ARBA00044613"/>
    </source>
</evidence>
<evidence type="ECO:0000256" key="3">
    <source>
        <dbReference type="ARBA" id="ARBA00009225"/>
    </source>
</evidence>
<dbReference type="GO" id="GO:0004340">
    <property type="term" value="F:glucokinase activity"/>
    <property type="evidence" value="ECO:0007669"/>
    <property type="project" value="TreeGrafter"/>
</dbReference>
<dbReference type="InterPro" id="IPR043129">
    <property type="entry name" value="ATPase_NBD"/>
</dbReference>
<comment type="similarity">
    <text evidence="3">Belongs to the hexokinase family.</text>
</comment>
<dbReference type="SUPFAM" id="SSF53067">
    <property type="entry name" value="Actin-like ATPase domain"/>
    <property type="match status" value="4"/>
</dbReference>
<evidence type="ECO:0000259" key="11">
    <source>
        <dbReference type="Pfam" id="PF00349"/>
    </source>
</evidence>
<dbReference type="PROSITE" id="PS51748">
    <property type="entry name" value="HEXOKINASE_2"/>
    <property type="match status" value="2"/>
</dbReference>
<dbReference type="EC" id="2.7.1.1" evidence="4"/>
<evidence type="ECO:0000313" key="13">
    <source>
        <dbReference type="EMBL" id="CAD7628252.1"/>
    </source>
</evidence>
<dbReference type="GO" id="GO:0006006">
    <property type="term" value="P:glucose metabolic process"/>
    <property type="evidence" value="ECO:0007669"/>
    <property type="project" value="TreeGrafter"/>
</dbReference>
<dbReference type="GO" id="GO:0005536">
    <property type="term" value="F:D-glucose binding"/>
    <property type="evidence" value="ECO:0007669"/>
    <property type="project" value="InterPro"/>
</dbReference>
<dbReference type="InterPro" id="IPR022673">
    <property type="entry name" value="Hexokinase_C"/>
</dbReference>
<dbReference type="PANTHER" id="PTHR19443">
    <property type="entry name" value="HEXOKINASE"/>
    <property type="match status" value="1"/>
</dbReference>
<evidence type="ECO:0000256" key="4">
    <source>
        <dbReference type="ARBA" id="ARBA00012324"/>
    </source>
</evidence>
<name>A0A7R9Q146_9ACAR</name>
<dbReference type="UniPathway" id="UPA00242"/>
<evidence type="ECO:0000256" key="5">
    <source>
        <dbReference type="ARBA" id="ARBA00022679"/>
    </source>
</evidence>
<feature type="domain" description="Hexokinase C-terminal" evidence="12">
    <location>
        <begin position="664"/>
        <end position="733"/>
    </location>
</feature>
<dbReference type="UniPathway" id="UPA00109">
    <property type="reaction ID" value="UER00180"/>
</dbReference>
<feature type="domain" description="Hexokinase N-terminal" evidence="11">
    <location>
        <begin position="4"/>
        <end position="184"/>
    </location>
</feature>
<dbReference type="Gene3D" id="3.40.367.20">
    <property type="match status" value="2"/>
</dbReference>
<evidence type="ECO:0000256" key="8">
    <source>
        <dbReference type="ARBA" id="ARBA00022840"/>
    </source>
</evidence>
<comment type="pathway">
    <text evidence="2">Carbohydrate metabolism; hexose metabolism.</text>
</comment>
<dbReference type="InterPro" id="IPR022672">
    <property type="entry name" value="Hexokinase_N"/>
</dbReference>
<dbReference type="GO" id="GO:0001678">
    <property type="term" value="P:intracellular glucose homeostasis"/>
    <property type="evidence" value="ECO:0007669"/>
    <property type="project" value="InterPro"/>
</dbReference>
<accession>A0A7R9Q146</accession>
<dbReference type="PRINTS" id="PR00475">
    <property type="entry name" value="HEXOKINASE"/>
</dbReference>
<feature type="domain" description="Hexokinase C-terminal" evidence="12">
    <location>
        <begin position="195"/>
        <end position="420"/>
    </location>
</feature>
<reference evidence="13" key="1">
    <citation type="submission" date="2020-11" db="EMBL/GenBank/DDBJ databases">
        <authorList>
            <person name="Tran Van P."/>
        </authorList>
    </citation>
    <scope>NUCLEOTIDE SEQUENCE</scope>
</reference>
<feature type="domain" description="Hexokinase N-terminal" evidence="11">
    <location>
        <begin position="462"/>
        <end position="653"/>
    </location>
</feature>
<comment type="pathway">
    <text evidence="1">Carbohydrate degradation; glycolysis; D-glyceraldehyde 3-phosphate and glycerone phosphate from D-glucose: step 1/4.</text>
</comment>
<dbReference type="GO" id="GO:0008865">
    <property type="term" value="F:fructokinase activity"/>
    <property type="evidence" value="ECO:0007669"/>
    <property type="project" value="TreeGrafter"/>
</dbReference>
<dbReference type="AlphaFoldDB" id="A0A7R9Q146"/>
<keyword evidence="7" id="KW-0418">Kinase</keyword>
<comment type="catalytic activity">
    <reaction evidence="9">
        <text>a D-hexose + ATP = a D-hexose 6-phosphate + ADP + H(+)</text>
        <dbReference type="Rhea" id="RHEA:22740"/>
        <dbReference type="ChEBI" id="CHEBI:4194"/>
        <dbReference type="ChEBI" id="CHEBI:15378"/>
        <dbReference type="ChEBI" id="CHEBI:30616"/>
        <dbReference type="ChEBI" id="CHEBI:229467"/>
        <dbReference type="ChEBI" id="CHEBI:456216"/>
        <dbReference type="EC" id="2.7.1.1"/>
    </reaction>
    <physiologicalReaction direction="left-to-right" evidence="9">
        <dbReference type="Rhea" id="RHEA:22741"/>
    </physiologicalReaction>
</comment>
<dbReference type="Proteomes" id="UP000759131">
    <property type="component" value="Unassembled WGS sequence"/>
</dbReference>
<protein>
    <recommendedName>
        <fullName evidence="4">hexokinase</fullName>
        <ecNumber evidence="4">2.7.1.1</ecNumber>
    </recommendedName>
</protein>
<evidence type="ECO:0000256" key="10">
    <source>
        <dbReference type="ARBA" id="ARBA00048160"/>
    </source>
</evidence>
<dbReference type="GO" id="GO:0005524">
    <property type="term" value="F:ATP binding"/>
    <property type="evidence" value="ECO:0007669"/>
    <property type="project" value="UniProtKB-KW"/>
</dbReference>
<keyword evidence="14" id="KW-1185">Reference proteome</keyword>
<keyword evidence="5" id="KW-0808">Transferase</keyword>
<dbReference type="PANTHER" id="PTHR19443:SF54">
    <property type="entry name" value="PHOSPHOTRANSFERASE"/>
    <property type="match status" value="1"/>
</dbReference>
<gene>
    <name evidence="13" type="ORF">OSB1V03_LOCUS8674</name>
</gene>
<proteinExistence type="inferred from homology"/>
<dbReference type="InterPro" id="IPR001312">
    <property type="entry name" value="Hexokinase"/>
</dbReference>